<gene>
    <name evidence="1" type="ORF">BofuT4_uP109600.1</name>
</gene>
<dbReference type="EMBL" id="FQ790293">
    <property type="protein sequence ID" value="CCD48576.1"/>
    <property type="molecule type" value="Genomic_DNA"/>
</dbReference>
<evidence type="ECO:0000313" key="2">
    <source>
        <dbReference type="Proteomes" id="UP000008177"/>
    </source>
</evidence>
<protein>
    <submittedName>
        <fullName evidence="1">Uncharacterized protein</fullName>
    </submittedName>
</protein>
<dbReference type="InParanoid" id="G2Y7H4"/>
<dbReference type="Proteomes" id="UP000008177">
    <property type="component" value="Unplaced contigs"/>
</dbReference>
<dbReference type="AlphaFoldDB" id="G2Y7H4"/>
<sequence length="66" mass="7529">MCYSSVYGHEKDPSKICVEFVDDAIIAEFDGSMFEKKKAPQEQFSVLVVLGMLLSNLLEQRSQFNH</sequence>
<organism evidence="1 2">
    <name type="scientific">Botryotinia fuckeliana (strain T4)</name>
    <name type="common">Noble rot fungus</name>
    <name type="synonym">Botrytis cinerea</name>
    <dbReference type="NCBI Taxonomy" id="999810"/>
    <lineage>
        <taxon>Eukaryota</taxon>
        <taxon>Fungi</taxon>
        <taxon>Dikarya</taxon>
        <taxon>Ascomycota</taxon>
        <taxon>Pezizomycotina</taxon>
        <taxon>Leotiomycetes</taxon>
        <taxon>Helotiales</taxon>
        <taxon>Sclerotiniaceae</taxon>
        <taxon>Botrytis</taxon>
    </lineage>
</organism>
<dbReference type="HOGENOM" id="CLU_2830910_0_0_1"/>
<reference evidence="2" key="1">
    <citation type="journal article" date="2011" name="PLoS Genet.">
        <title>Genomic analysis of the necrotrophic fungal pathogens Sclerotinia sclerotiorum and Botrytis cinerea.</title>
        <authorList>
            <person name="Amselem J."/>
            <person name="Cuomo C.A."/>
            <person name="van Kan J.A."/>
            <person name="Viaud M."/>
            <person name="Benito E.P."/>
            <person name="Couloux A."/>
            <person name="Coutinho P.M."/>
            <person name="de Vries R.P."/>
            <person name="Dyer P.S."/>
            <person name="Fillinger S."/>
            <person name="Fournier E."/>
            <person name="Gout L."/>
            <person name="Hahn M."/>
            <person name="Kohn L."/>
            <person name="Lapalu N."/>
            <person name="Plummer K.M."/>
            <person name="Pradier J.M."/>
            <person name="Quevillon E."/>
            <person name="Sharon A."/>
            <person name="Simon A."/>
            <person name="ten Have A."/>
            <person name="Tudzynski B."/>
            <person name="Tudzynski P."/>
            <person name="Wincker P."/>
            <person name="Andrew M."/>
            <person name="Anthouard V."/>
            <person name="Beever R.E."/>
            <person name="Beffa R."/>
            <person name="Benoit I."/>
            <person name="Bouzid O."/>
            <person name="Brault B."/>
            <person name="Chen Z."/>
            <person name="Choquer M."/>
            <person name="Collemare J."/>
            <person name="Cotton P."/>
            <person name="Danchin E.G."/>
            <person name="Da Silva C."/>
            <person name="Gautier A."/>
            <person name="Giraud C."/>
            <person name="Giraud T."/>
            <person name="Gonzalez C."/>
            <person name="Grossetete S."/>
            <person name="Guldener U."/>
            <person name="Henrissat B."/>
            <person name="Howlett B.J."/>
            <person name="Kodira C."/>
            <person name="Kretschmer M."/>
            <person name="Lappartient A."/>
            <person name="Leroch M."/>
            <person name="Levis C."/>
            <person name="Mauceli E."/>
            <person name="Neuveglise C."/>
            <person name="Oeser B."/>
            <person name="Pearson M."/>
            <person name="Poulain J."/>
            <person name="Poussereau N."/>
            <person name="Quesneville H."/>
            <person name="Rascle C."/>
            <person name="Schumacher J."/>
            <person name="Segurens B."/>
            <person name="Sexton A."/>
            <person name="Silva E."/>
            <person name="Sirven C."/>
            <person name="Soanes D.M."/>
            <person name="Talbot N.J."/>
            <person name="Templeton M."/>
            <person name="Yandava C."/>
            <person name="Yarden O."/>
            <person name="Zeng Q."/>
            <person name="Rollins J.A."/>
            <person name="Lebrun M.H."/>
            <person name="Dickman M."/>
        </authorList>
    </citation>
    <scope>NUCLEOTIDE SEQUENCE [LARGE SCALE GENOMIC DNA]</scope>
    <source>
        <strain evidence="2">T4</strain>
    </source>
</reference>
<evidence type="ECO:0000313" key="1">
    <source>
        <dbReference type="EMBL" id="CCD48576.1"/>
    </source>
</evidence>
<name>G2Y7H4_BOTF4</name>
<proteinExistence type="predicted"/>
<accession>G2Y7H4</accession>